<dbReference type="Gene3D" id="1.10.340.70">
    <property type="match status" value="1"/>
</dbReference>
<dbReference type="Gene3D" id="3.30.420.10">
    <property type="entry name" value="Ribonuclease H-like superfamily/Ribonuclease H"/>
    <property type="match status" value="2"/>
</dbReference>
<dbReference type="PANTHER" id="PTHR37984:SF5">
    <property type="entry name" value="PROTEIN NYNRIN-LIKE"/>
    <property type="match status" value="1"/>
</dbReference>
<dbReference type="OrthoDB" id="2273864at2759"/>
<proteinExistence type="predicted"/>
<dbReference type="InterPro" id="IPR041588">
    <property type="entry name" value="Integrase_H2C2"/>
</dbReference>
<dbReference type="InterPro" id="IPR012337">
    <property type="entry name" value="RNaseH-like_sf"/>
</dbReference>
<feature type="domain" description="Integrase zinc-binding" evidence="1">
    <location>
        <begin position="139"/>
        <end position="193"/>
    </location>
</feature>
<sequence>MLRWQIAIQEYRGNMTIVHKAGNIHKNADGLSRWALANTPDNPAYVPLEAEPQIPIEGINITDIGTEFFEEVRESYKKDKNCHMLTSLLDKDCKDTSLVNALDEVWRNSYSEGRFHLFDGIIYHRTKHSCVMTLCSRLLINTILHECHDSIYSGQLSEDRKLEKVKNCAWWPSWRKETIEYCHTCDRCQKANRSTGKKFGLMICIQEPKSPWEVVHMDWVTALPPSGDESYNACLAIVDRYSKTPIFLPCHKDDTAMDTALLLWSRLKFSTAYHPQADGLAERMIQTLEDMIMRFCAYGLEFKDSDGFTHDWCTLVLALELAYKTSVHLSTEKKHPNFPVSLIKPYQPADKELFPLRNPTPLTVPPVEQNEDKKIKKVIKERRLRGKNQREYLVRYRNAVHEDEWLAESEIPDSDKLLRRFRHERRPQA</sequence>
<evidence type="ECO:0000259" key="1">
    <source>
        <dbReference type="Pfam" id="PF17921"/>
    </source>
</evidence>
<keyword evidence="3" id="KW-1185">Reference proteome</keyword>
<dbReference type="GO" id="GO:0003676">
    <property type="term" value="F:nucleic acid binding"/>
    <property type="evidence" value="ECO:0007669"/>
    <property type="project" value="InterPro"/>
</dbReference>
<dbReference type="Proteomes" id="UP000765509">
    <property type="component" value="Unassembled WGS sequence"/>
</dbReference>
<reference evidence="2" key="1">
    <citation type="submission" date="2021-03" db="EMBL/GenBank/DDBJ databases">
        <title>Draft genome sequence of rust myrtle Austropuccinia psidii MF-1, a brazilian biotype.</title>
        <authorList>
            <person name="Quecine M.C."/>
            <person name="Pachon D.M.R."/>
            <person name="Bonatelli M.L."/>
            <person name="Correr F.H."/>
            <person name="Franceschini L.M."/>
            <person name="Leite T.F."/>
            <person name="Margarido G.R.A."/>
            <person name="Almeida C.A."/>
            <person name="Ferrarezi J.A."/>
            <person name="Labate C.A."/>
        </authorList>
    </citation>
    <scope>NUCLEOTIDE SEQUENCE</scope>
    <source>
        <strain evidence="2">MF-1</strain>
    </source>
</reference>
<dbReference type="AlphaFoldDB" id="A0A9Q3ERL6"/>
<dbReference type="Pfam" id="PF17921">
    <property type="entry name" value="Integrase_H2C2"/>
    <property type="match status" value="1"/>
</dbReference>
<dbReference type="PANTHER" id="PTHR37984">
    <property type="entry name" value="PROTEIN CBG26694"/>
    <property type="match status" value="1"/>
</dbReference>
<dbReference type="EMBL" id="AVOT02029510">
    <property type="protein sequence ID" value="MBW0522362.1"/>
    <property type="molecule type" value="Genomic_DNA"/>
</dbReference>
<name>A0A9Q3ERL6_9BASI</name>
<dbReference type="Gene3D" id="2.40.50.40">
    <property type="match status" value="1"/>
</dbReference>
<dbReference type="InterPro" id="IPR050951">
    <property type="entry name" value="Retrovirus_Pol_polyprotein"/>
</dbReference>
<dbReference type="InterPro" id="IPR036397">
    <property type="entry name" value="RNaseH_sf"/>
</dbReference>
<organism evidence="2 3">
    <name type="scientific">Austropuccinia psidii MF-1</name>
    <dbReference type="NCBI Taxonomy" id="1389203"/>
    <lineage>
        <taxon>Eukaryota</taxon>
        <taxon>Fungi</taxon>
        <taxon>Dikarya</taxon>
        <taxon>Basidiomycota</taxon>
        <taxon>Pucciniomycotina</taxon>
        <taxon>Pucciniomycetes</taxon>
        <taxon>Pucciniales</taxon>
        <taxon>Sphaerophragmiaceae</taxon>
        <taxon>Austropuccinia</taxon>
    </lineage>
</organism>
<dbReference type="SUPFAM" id="SSF53098">
    <property type="entry name" value="Ribonuclease H-like"/>
    <property type="match status" value="1"/>
</dbReference>
<dbReference type="SUPFAM" id="SSF54160">
    <property type="entry name" value="Chromo domain-like"/>
    <property type="match status" value="1"/>
</dbReference>
<gene>
    <name evidence="2" type="ORF">O181_062077</name>
</gene>
<evidence type="ECO:0000313" key="2">
    <source>
        <dbReference type="EMBL" id="MBW0522362.1"/>
    </source>
</evidence>
<protein>
    <recommendedName>
        <fullName evidence="1">Integrase zinc-binding domain-containing protein</fullName>
    </recommendedName>
</protein>
<dbReference type="InterPro" id="IPR016197">
    <property type="entry name" value="Chromo-like_dom_sf"/>
</dbReference>
<evidence type="ECO:0000313" key="3">
    <source>
        <dbReference type="Proteomes" id="UP000765509"/>
    </source>
</evidence>
<accession>A0A9Q3ERL6</accession>
<comment type="caution">
    <text evidence="2">The sequence shown here is derived from an EMBL/GenBank/DDBJ whole genome shotgun (WGS) entry which is preliminary data.</text>
</comment>